<feature type="compositionally biased region" description="Polar residues" evidence="1">
    <location>
        <begin position="450"/>
        <end position="475"/>
    </location>
</feature>
<evidence type="ECO:0008006" key="4">
    <source>
        <dbReference type="Google" id="ProtNLM"/>
    </source>
</evidence>
<gene>
    <name evidence="3" type="ORF">PTTT1_LOCUS1859</name>
</gene>
<protein>
    <recommendedName>
        <fullName evidence="4">Transmembrane protein</fullName>
    </recommendedName>
</protein>
<keyword evidence="2" id="KW-0472">Membrane</keyword>
<accession>A0A8J9RYS2</accession>
<sequence>MRSFLVIGILIAMPALGICAFGTGTICYRSPKTPRRQPTPFSRGLLSRHLFGNRQNKFLKSEFFPLDEIPQEERAFLEEVKLRPKFDRESLMEIVIPLMAPFIAFFSYDFVASTFDWTIDTLSDLTSDKNWVAVDGGRYQASIMTPVTNGVVLPAVAVLFATLTSTTISTLRMRQVEVLRAINMEAGELRVLESIVAVFPDGDLKDRCRNYLIQYTSRIIAESQPHSGFVGDDFSSINPRRGMDSELNGFLQQLNLFTPDISSHLAEESYAALARLREQRYNRISALEVTYPGLHYAILAALAIAECTGFLMEANQELLVFLNAVQLKILWSMLVGTFVACFTVFYDLRYPFSGSYQISASVDQLYTVRMALQAPVTSFLELESETKGSDSAVTTATDSWTPVANGSNSKCVAIMKVNGASRGTLNAAFQENTPEKEPLDEGIPPKPFSRTHSLRQQQQHTTSYLRNGSSHTPEP</sequence>
<keyword evidence="2" id="KW-0812">Transmembrane</keyword>
<feature type="transmembrane region" description="Helical" evidence="2">
    <location>
        <begin position="324"/>
        <end position="346"/>
    </location>
</feature>
<feature type="transmembrane region" description="Helical" evidence="2">
    <location>
        <begin position="6"/>
        <end position="28"/>
    </location>
</feature>
<dbReference type="Proteomes" id="UP000836788">
    <property type="component" value="Chromosome 1"/>
</dbReference>
<evidence type="ECO:0000256" key="1">
    <source>
        <dbReference type="SAM" id="MobiDB-lite"/>
    </source>
</evidence>
<dbReference type="EMBL" id="OU594942">
    <property type="protein sequence ID" value="CAG9276803.1"/>
    <property type="molecule type" value="Genomic_DNA"/>
</dbReference>
<feature type="region of interest" description="Disordered" evidence="1">
    <location>
        <begin position="432"/>
        <end position="475"/>
    </location>
</feature>
<feature type="transmembrane region" description="Helical" evidence="2">
    <location>
        <begin position="293"/>
        <end position="312"/>
    </location>
</feature>
<name>A0A8J9RYS2_PHATR</name>
<feature type="transmembrane region" description="Helical" evidence="2">
    <location>
        <begin position="151"/>
        <end position="171"/>
    </location>
</feature>
<keyword evidence="2" id="KW-1133">Transmembrane helix</keyword>
<reference evidence="3" key="1">
    <citation type="submission" date="2022-02" db="EMBL/GenBank/DDBJ databases">
        <authorList>
            <person name="Giguere J D."/>
        </authorList>
    </citation>
    <scope>NUCLEOTIDE SEQUENCE</scope>
    <source>
        <strain evidence="3">CCAP 1055/1</strain>
    </source>
</reference>
<evidence type="ECO:0000256" key="2">
    <source>
        <dbReference type="SAM" id="Phobius"/>
    </source>
</evidence>
<evidence type="ECO:0000313" key="3">
    <source>
        <dbReference type="EMBL" id="CAG9276803.1"/>
    </source>
</evidence>
<organism evidence="3">
    <name type="scientific">Phaeodactylum tricornutum</name>
    <name type="common">Diatom</name>
    <dbReference type="NCBI Taxonomy" id="2850"/>
    <lineage>
        <taxon>Eukaryota</taxon>
        <taxon>Sar</taxon>
        <taxon>Stramenopiles</taxon>
        <taxon>Ochrophyta</taxon>
        <taxon>Bacillariophyta</taxon>
        <taxon>Bacillariophyceae</taxon>
        <taxon>Bacillariophycidae</taxon>
        <taxon>Naviculales</taxon>
        <taxon>Phaeodactylaceae</taxon>
        <taxon>Phaeodactylum</taxon>
    </lineage>
</organism>
<proteinExistence type="predicted"/>
<dbReference type="Pfam" id="PF14023">
    <property type="entry name" value="Bestrophin-like"/>
    <property type="match status" value="1"/>
</dbReference>
<feature type="transmembrane region" description="Helical" evidence="2">
    <location>
        <begin position="91"/>
        <end position="108"/>
    </location>
</feature>
<dbReference type="AlphaFoldDB" id="A0A8J9RYS2"/>
<dbReference type="InterPro" id="IPR025333">
    <property type="entry name" value="DUF4239"/>
</dbReference>